<dbReference type="EMBL" id="JAXQNO010000006">
    <property type="protein sequence ID" value="KAK4796980.1"/>
    <property type="molecule type" value="Genomic_DNA"/>
</dbReference>
<proteinExistence type="predicted"/>
<gene>
    <name evidence="2" type="ORF">SAY86_029306</name>
</gene>
<evidence type="ECO:0000256" key="1">
    <source>
        <dbReference type="SAM" id="MobiDB-lite"/>
    </source>
</evidence>
<feature type="region of interest" description="Disordered" evidence="1">
    <location>
        <begin position="344"/>
        <end position="397"/>
    </location>
</feature>
<dbReference type="GO" id="GO:0009409">
    <property type="term" value="P:response to cold"/>
    <property type="evidence" value="ECO:0007669"/>
    <property type="project" value="InterPro"/>
</dbReference>
<dbReference type="InterPro" id="IPR044678">
    <property type="entry name" value="COR27/28"/>
</dbReference>
<dbReference type="Proteomes" id="UP001346149">
    <property type="component" value="Unassembled WGS sequence"/>
</dbReference>
<dbReference type="PANTHER" id="PTHR33676">
    <property type="entry name" value="COLD REGULATED PROTEIN 27"/>
    <property type="match status" value="1"/>
</dbReference>
<accession>A0AAN7M129</accession>
<dbReference type="AlphaFoldDB" id="A0AAN7M129"/>
<comment type="caution">
    <text evidence="2">The sequence shown here is derived from an EMBL/GenBank/DDBJ whole genome shotgun (WGS) entry which is preliminary data.</text>
</comment>
<evidence type="ECO:0000313" key="2">
    <source>
        <dbReference type="EMBL" id="KAK4796980.1"/>
    </source>
</evidence>
<dbReference type="GO" id="GO:0042752">
    <property type="term" value="P:regulation of circadian rhythm"/>
    <property type="evidence" value="ECO:0007669"/>
    <property type="project" value="InterPro"/>
</dbReference>
<name>A0AAN7M129_TRANT</name>
<organism evidence="2 3">
    <name type="scientific">Trapa natans</name>
    <name type="common">Water chestnut</name>
    <dbReference type="NCBI Taxonomy" id="22666"/>
    <lineage>
        <taxon>Eukaryota</taxon>
        <taxon>Viridiplantae</taxon>
        <taxon>Streptophyta</taxon>
        <taxon>Embryophyta</taxon>
        <taxon>Tracheophyta</taxon>
        <taxon>Spermatophyta</taxon>
        <taxon>Magnoliopsida</taxon>
        <taxon>eudicotyledons</taxon>
        <taxon>Gunneridae</taxon>
        <taxon>Pentapetalae</taxon>
        <taxon>rosids</taxon>
        <taxon>malvids</taxon>
        <taxon>Myrtales</taxon>
        <taxon>Lythraceae</taxon>
        <taxon>Trapa</taxon>
    </lineage>
</organism>
<keyword evidence="3" id="KW-1185">Reference proteome</keyword>
<protein>
    <submittedName>
        <fullName evidence="2">Uncharacterized protein</fullName>
    </submittedName>
</protein>
<dbReference type="PANTHER" id="PTHR33676:SF3">
    <property type="entry name" value="COLD-REGULATED PROTEIN 27"/>
    <property type="match status" value="1"/>
</dbReference>
<sequence length="397" mass="44520">MSSRPYKRAQRLWGIHILPEVLPLVKDQQNANEEMSKTGTVAPGLSQQYRQCYQATYNILITKGNTFPTRFSGRKGNTPPIRFRGRKDIRFISSKYLNAGMALSNGSQDTCKSGDSCPRPSISLLLPSYSSSSSHFILYLYLFSEWRIIRLIIRWMRVRAPQQSWSGARLRLRFIETDSMSTEWTDEKHSLYIKSIEASFVNQLYDSLDCHKQHMQSPSSSKALYKPPKHCPSNGQMRSTASTKCSPFGQFKVLRKGFWHEANFSRPGFQRKEVDGCRCFLTSPWVKHFKSASKLHGETVSVNNNGTKSCAPAADIHKSSQCCSYVKFGGGNANAVEVSDQNFVDEEDEGEAARESSMNGGKRKKTMEGGTPSADQVVPFDRPHLNDVPKTCASPGG</sequence>
<evidence type="ECO:0000313" key="3">
    <source>
        <dbReference type="Proteomes" id="UP001346149"/>
    </source>
</evidence>
<reference evidence="2 3" key="1">
    <citation type="journal article" date="2023" name="Hortic Res">
        <title>Pangenome of water caltrop reveals structural variations and asymmetric subgenome divergence after allopolyploidization.</title>
        <authorList>
            <person name="Zhang X."/>
            <person name="Chen Y."/>
            <person name="Wang L."/>
            <person name="Yuan Y."/>
            <person name="Fang M."/>
            <person name="Shi L."/>
            <person name="Lu R."/>
            <person name="Comes H.P."/>
            <person name="Ma Y."/>
            <person name="Chen Y."/>
            <person name="Huang G."/>
            <person name="Zhou Y."/>
            <person name="Zheng Z."/>
            <person name="Qiu Y."/>
        </authorList>
    </citation>
    <scope>NUCLEOTIDE SEQUENCE [LARGE SCALE GENOMIC DNA]</scope>
    <source>
        <strain evidence="2">F231</strain>
    </source>
</reference>